<name>A0A1F6DB12_9BACT</name>
<keyword evidence="1" id="KW-1133">Transmembrane helix</keyword>
<evidence type="ECO:0000313" key="3">
    <source>
        <dbReference type="Proteomes" id="UP000176377"/>
    </source>
</evidence>
<comment type="caution">
    <text evidence="2">The sequence shown here is derived from an EMBL/GenBank/DDBJ whole genome shotgun (WGS) entry which is preliminary data.</text>
</comment>
<keyword evidence="1" id="KW-0472">Membrane</keyword>
<gene>
    <name evidence="2" type="ORF">A2765_02520</name>
</gene>
<feature type="transmembrane region" description="Helical" evidence="1">
    <location>
        <begin position="6"/>
        <end position="30"/>
    </location>
</feature>
<dbReference type="EMBL" id="MFLA01000032">
    <property type="protein sequence ID" value="OGG58575.1"/>
    <property type="molecule type" value="Genomic_DNA"/>
</dbReference>
<proteinExistence type="predicted"/>
<sequence length="173" mass="18509">MRLLHLSAWGAFVAAIALWCGFGLLVWTLYGERADFTRTQAAMEQDALRGESAARLHASVQDTATERASLESLLDMSILSAVEIIEKTGRQAGATDVSIGNASPLTGAATTKDLTPFSIVLNASGSFSSLMRAASLFETLTIPSTLEQFEMEKTGNSWKSTIHLKILLSSTAP</sequence>
<accession>A0A1F6DB12</accession>
<dbReference type="AlphaFoldDB" id="A0A1F6DB12"/>
<protein>
    <submittedName>
        <fullName evidence="2">Uncharacterized protein</fullName>
    </submittedName>
</protein>
<keyword evidence="1" id="KW-0812">Transmembrane</keyword>
<organism evidence="2 3">
    <name type="scientific">Candidatus Kaiserbacteria bacterium RIFCSPHIGHO2_01_FULL_56_24</name>
    <dbReference type="NCBI Taxonomy" id="1798487"/>
    <lineage>
        <taxon>Bacteria</taxon>
        <taxon>Candidatus Kaiseribacteriota</taxon>
    </lineage>
</organism>
<reference evidence="2 3" key="1">
    <citation type="journal article" date="2016" name="Nat. Commun.">
        <title>Thousands of microbial genomes shed light on interconnected biogeochemical processes in an aquifer system.</title>
        <authorList>
            <person name="Anantharaman K."/>
            <person name="Brown C.T."/>
            <person name="Hug L.A."/>
            <person name="Sharon I."/>
            <person name="Castelle C.J."/>
            <person name="Probst A.J."/>
            <person name="Thomas B.C."/>
            <person name="Singh A."/>
            <person name="Wilkins M.J."/>
            <person name="Karaoz U."/>
            <person name="Brodie E.L."/>
            <person name="Williams K.H."/>
            <person name="Hubbard S.S."/>
            <person name="Banfield J.F."/>
        </authorList>
    </citation>
    <scope>NUCLEOTIDE SEQUENCE [LARGE SCALE GENOMIC DNA]</scope>
</reference>
<dbReference type="Proteomes" id="UP000176377">
    <property type="component" value="Unassembled WGS sequence"/>
</dbReference>
<evidence type="ECO:0000256" key="1">
    <source>
        <dbReference type="SAM" id="Phobius"/>
    </source>
</evidence>
<evidence type="ECO:0000313" key="2">
    <source>
        <dbReference type="EMBL" id="OGG58575.1"/>
    </source>
</evidence>